<keyword evidence="3" id="KW-0547">Nucleotide-binding</keyword>
<sequence>MKKLPPPIHFKLTVTGGLENIPAIVDFIAVSAQSLGLSEDVGFDSTLAVEEACTNIIKYAYDTPEQAWLNLGVAVTDNKLVITIRDNGRPFDYDSVPAPNLTANLTDRKPGGMGIYFIRQVMDEMRYEHKNGIGVLTLTKKLS</sequence>
<gene>
    <name evidence="3" type="ORF">HWQ67_00425</name>
</gene>
<organism evidence="3 4">
    <name type="scientific">Candidatus Magnetobacterium casense</name>
    <dbReference type="NCBI Taxonomy" id="1455061"/>
    <lineage>
        <taxon>Bacteria</taxon>
        <taxon>Pseudomonadati</taxon>
        <taxon>Nitrospirota</taxon>
        <taxon>Thermodesulfovibrionia</taxon>
        <taxon>Thermodesulfovibrionales</taxon>
        <taxon>Candidatus Magnetobacteriaceae</taxon>
        <taxon>Candidatus Magnetobacterium</taxon>
    </lineage>
</organism>
<dbReference type="InterPro" id="IPR003594">
    <property type="entry name" value="HATPase_dom"/>
</dbReference>
<comment type="caution">
    <text evidence="3">The sequence shown here is derived from an EMBL/GenBank/DDBJ whole genome shotgun (WGS) entry which is preliminary data.</text>
</comment>
<protein>
    <submittedName>
        <fullName evidence="3">ATP-binding protein</fullName>
    </submittedName>
</protein>
<keyword evidence="4" id="KW-1185">Reference proteome</keyword>
<dbReference type="Pfam" id="PF13581">
    <property type="entry name" value="HATPase_c_2"/>
    <property type="match status" value="1"/>
</dbReference>
<evidence type="ECO:0000259" key="2">
    <source>
        <dbReference type="Pfam" id="PF13581"/>
    </source>
</evidence>
<name>A0ABS6RTT9_9BACT</name>
<feature type="domain" description="Histidine kinase/HSP90-like ATPase" evidence="2">
    <location>
        <begin position="18"/>
        <end position="140"/>
    </location>
</feature>
<dbReference type="InterPro" id="IPR050267">
    <property type="entry name" value="Anti-sigma-factor_SerPK"/>
</dbReference>
<evidence type="ECO:0000256" key="1">
    <source>
        <dbReference type="ARBA" id="ARBA00022527"/>
    </source>
</evidence>
<keyword evidence="1" id="KW-0808">Transferase</keyword>
<dbReference type="CDD" id="cd16936">
    <property type="entry name" value="HATPase_RsbW-like"/>
    <property type="match status" value="1"/>
</dbReference>
<evidence type="ECO:0000313" key="4">
    <source>
        <dbReference type="Proteomes" id="UP001196980"/>
    </source>
</evidence>
<keyword evidence="1" id="KW-0418">Kinase</keyword>
<keyword evidence="3" id="KW-0067">ATP-binding</keyword>
<dbReference type="GO" id="GO:0005524">
    <property type="term" value="F:ATP binding"/>
    <property type="evidence" value="ECO:0007669"/>
    <property type="project" value="UniProtKB-KW"/>
</dbReference>
<dbReference type="RefSeq" id="WP_218250658.1">
    <property type="nucleotide sequence ID" value="NZ_JABXWD010000003.1"/>
</dbReference>
<dbReference type="InterPro" id="IPR036890">
    <property type="entry name" value="HATPase_C_sf"/>
</dbReference>
<dbReference type="Gene3D" id="3.30.565.10">
    <property type="entry name" value="Histidine kinase-like ATPase, C-terminal domain"/>
    <property type="match status" value="1"/>
</dbReference>
<dbReference type="PANTHER" id="PTHR35526">
    <property type="entry name" value="ANTI-SIGMA-F FACTOR RSBW-RELATED"/>
    <property type="match status" value="1"/>
</dbReference>
<evidence type="ECO:0000313" key="3">
    <source>
        <dbReference type="EMBL" id="MBV6340040.1"/>
    </source>
</evidence>
<reference evidence="3 4" key="1">
    <citation type="journal article" date="2020" name="J Geophys Res Biogeosci">
        <title>Magnetotaxis as an Adaptation to Enable Bacterial Shuttling of Microbial Sulfur and Sulfur Cycling Across Aquatic Oxic#Anoxic Interfaces.</title>
        <authorList>
            <person name="Li J."/>
            <person name="Liu P."/>
            <person name="Wang J."/>
            <person name="Roberts A.P."/>
            <person name="Pan Y."/>
        </authorList>
    </citation>
    <scope>NUCLEOTIDE SEQUENCE [LARGE SCALE GENOMIC DNA]</scope>
    <source>
        <strain evidence="3 4">MYR-1_YQ</strain>
    </source>
</reference>
<dbReference type="Proteomes" id="UP001196980">
    <property type="component" value="Unassembled WGS sequence"/>
</dbReference>
<dbReference type="EMBL" id="JABXWD010000003">
    <property type="protein sequence ID" value="MBV6340040.1"/>
    <property type="molecule type" value="Genomic_DNA"/>
</dbReference>
<dbReference type="SUPFAM" id="SSF55874">
    <property type="entry name" value="ATPase domain of HSP90 chaperone/DNA topoisomerase II/histidine kinase"/>
    <property type="match status" value="1"/>
</dbReference>
<accession>A0ABS6RTT9</accession>
<proteinExistence type="predicted"/>
<keyword evidence="1" id="KW-0723">Serine/threonine-protein kinase</keyword>